<name>A0AAD5TCH8_9FUNG</name>
<feature type="domain" description="ERT1/acuK family PAS" evidence="7">
    <location>
        <begin position="378"/>
        <end position="500"/>
    </location>
</feature>
<feature type="compositionally biased region" description="Low complexity" evidence="6">
    <location>
        <begin position="116"/>
        <end position="126"/>
    </location>
</feature>
<feature type="compositionally biased region" description="Low complexity" evidence="6">
    <location>
        <begin position="55"/>
        <end position="70"/>
    </location>
</feature>
<keyword evidence="3" id="KW-0805">Transcription regulation</keyword>
<sequence>MTGSTRPASATPSARASPVDRPPVPMLRRLPTTQGKNGIAAVADPRVFLPRANPTQSSVTSTNSSSSSSTHIKREKADHDATTPAPTTTATATTTRPKARSDPRPRPPRSSPPQNVPSDSSSSSGLTPPPDLSPPHADLLTFPLAASATTLPEALDSHGPQNAFSEELMAFGSASLGQEDLGMDTVFATDPFLGYDSEFSLTAPAFALPFASESMGDECAIISDFLASWDGNSDVSFDTTASSSESVTHISPSLLLSPGPISPSPLKLSSNEKFYLTAADPKDGSCEDRLRQITAAKMEAGLLKPYNYVNGYTALQKWMDGHMSPPSRQRILNVLSTFRPTFRHIAQSLTDYDLVMVEEAFERLLLEYDRVLIAMGMPQCLWRRDGRIYKANKEFAQLVKLPVEQLRDGKTSIYELMTEESAVNYWEKYGDVAFDPGQKAVLTSCVLVDPATTTTTAVAQNGDVAKPGSSASPEQRPCCFSFTIRRDEYNIPLLIAGNFLLA</sequence>
<organism evidence="8 9">
    <name type="scientific">Geranomyces variabilis</name>
    <dbReference type="NCBI Taxonomy" id="109894"/>
    <lineage>
        <taxon>Eukaryota</taxon>
        <taxon>Fungi</taxon>
        <taxon>Fungi incertae sedis</taxon>
        <taxon>Chytridiomycota</taxon>
        <taxon>Chytridiomycota incertae sedis</taxon>
        <taxon>Chytridiomycetes</taxon>
        <taxon>Spizellomycetales</taxon>
        <taxon>Powellomycetaceae</taxon>
        <taxon>Geranomyces</taxon>
    </lineage>
</organism>
<feature type="compositionally biased region" description="Low complexity" evidence="6">
    <location>
        <begin position="82"/>
        <end position="96"/>
    </location>
</feature>
<feature type="compositionally biased region" description="Low complexity" evidence="6">
    <location>
        <begin position="1"/>
        <end position="17"/>
    </location>
</feature>
<dbReference type="PANTHER" id="PTHR31986">
    <property type="entry name" value="REGULATOR OF DRUG SENSITIVITY 2"/>
    <property type="match status" value="1"/>
</dbReference>
<reference evidence="8" key="1">
    <citation type="submission" date="2020-05" db="EMBL/GenBank/DDBJ databases">
        <title>Phylogenomic resolution of chytrid fungi.</title>
        <authorList>
            <person name="Stajich J.E."/>
            <person name="Amses K."/>
            <person name="Simmons R."/>
            <person name="Seto K."/>
            <person name="Myers J."/>
            <person name="Bonds A."/>
            <person name="Quandt C.A."/>
            <person name="Barry K."/>
            <person name="Liu P."/>
            <person name="Grigoriev I."/>
            <person name="Longcore J.E."/>
            <person name="James T.Y."/>
        </authorList>
    </citation>
    <scope>NUCLEOTIDE SEQUENCE</scope>
    <source>
        <strain evidence="8">JEL0379</strain>
    </source>
</reference>
<dbReference type="EMBL" id="JADGJQ010000099">
    <property type="protein sequence ID" value="KAJ3170084.1"/>
    <property type="molecule type" value="Genomic_DNA"/>
</dbReference>
<gene>
    <name evidence="8" type="ORF">HDU87_008859</name>
</gene>
<protein>
    <recommendedName>
        <fullName evidence="7">ERT1/acuK family PAS domain-containing protein</fullName>
    </recommendedName>
</protein>
<feature type="region of interest" description="Disordered" evidence="6">
    <location>
        <begin position="1"/>
        <end position="138"/>
    </location>
</feature>
<evidence type="ECO:0000256" key="5">
    <source>
        <dbReference type="ARBA" id="ARBA00023242"/>
    </source>
</evidence>
<dbReference type="AlphaFoldDB" id="A0AAD5TCH8"/>
<dbReference type="Pfam" id="PF24990">
    <property type="entry name" value="PAS_13"/>
    <property type="match status" value="1"/>
</dbReference>
<dbReference type="GO" id="GO:0005634">
    <property type="term" value="C:nucleus"/>
    <property type="evidence" value="ECO:0007669"/>
    <property type="project" value="UniProtKB-SubCell"/>
</dbReference>
<dbReference type="GO" id="GO:0000977">
    <property type="term" value="F:RNA polymerase II transcription regulatory region sequence-specific DNA binding"/>
    <property type="evidence" value="ECO:0007669"/>
    <property type="project" value="TreeGrafter"/>
</dbReference>
<keyword evidence="2" id="KW-0479">Metal-binding</keyword>
<evidence type="ECO:0000313" key="9">
    <source>
        <dbReference type="Proteomes" id="UP001212152"/>
    </source>
</evidence>
<dbReference type="InterPro" id="IPR053045">
    <property type="entry name" value="Zinc_cluster_trans_reg"/>
</dbReference>
<comment type="subcellular location">
    <subcellularLocation>
        <location evidence="1">Nucleus</location>
    </subcellularLocation>
</comment>
<evidence type="ECO:0000256" key="3">
    <source>
        <dbReference type="ARBA" id="ARBA00023015"/>
    </source>
</evidence>
<evidence type="ECO:0000256" key="2">
    <source>
        <dbReference type="ARBA" id="ARBA00022723"/>
    </source>
</evidence>
<keyword evidence="9" id="KW-1185">Reference proteome</keyword>
<dbReference type="InterPro" id="IPR056751">
    <property type="entry name" value="PAS_13"/>
</dbReference>
<keyword evidence="4" id="KW-0804">Transcription</keyword>
<evidence type="ECO:0000256" key="6">
    <source>
        <dbReference type="SAM" id="MobiDB-lite"/>
    </source>
</evidence>
<dbReference type="PANTHER" id="PTHR31986:SF7">
    <property type="entry name" value="REGULATOR OF DRUG SENSITIVITY 2"/>
    <property type="match status" value="1"/>
</dbReference>
<evidence type="ECO:0000313" key="8">
    <source>
        <dbReference type="EMBL" id="KAJ3170084.1"/>
    </source>
</evidence>
<keyword evidence="5" id="KW-0539">Nucleus</keyword>
<proteinExistence type="predicted"/>
<evidence type="ECO:0000259" key="7">
    <source>
        <dbReference type="Pfam" id="PF24990"/>
    </source>
</evidence>
<accession>A0AAD5TCH8</accession>
<evidence type="ECO:0000256" key="1">
    <source>
        <dbReference type="ARBA" id="ARBA00004123"/>
    </source>
</evidence>
<dbReference type="Proteomes" id="UP001212152">
    <property type="component" value="Unassembled WGS sequence"/>
</dbReference>
<comment type="caution">
    <text evidence="8">The sequence shown here is derived from an EMBL/GenBank/DDBJ whole genome shotgun (WGS) entry which is preliminary data.</text>
</comment>
<evidence type="ECO:0000256" key="4">
    <source>
        <dbReference type="ARBA" id="ARBA00023163"/>
    </source>
</evidence>
<dbReference type="GO" id="GO:0046872">
    <property type="term" value="F:metal ion binding"/>
    <property type="evidence" value="ECO:0007669"/>
    <property type="project" value="UniProtKB-KW"/>
</dbReference>